<keyword evidence="2" id="KW-1185">Reference proteome</keyword>
<protein>
    <submittedName>
        <fullName evidence="1">Uncharacterized protein</fullName>
    </submittedName>
</protein>
<proteinExistence type="predicted"/>
<name>A0ABV0JHC7_9CYAN</name>
<dbReference type="RefSeq" id="WP_199298960.1">
    <property type="nucleotide sequence ID" value="NZ_JAMPKM010000088.1"/>
</dbReference>
<evidence type="ECO:0000313" key="1">
    <source>
        <dbReference type="EMBL" id="MEP0821197.1"/>
    </source>
</evidence>
<evidence type="ECO:0000313" key="2">
    <source>
        <dbReference type="Proteomes" id="UP001464891"/>
    </source>
</evidence>
<dbReference type="Proteomes" id="UP001464891">
    <property type="component" value="Unassembled WGS sequence"/>
</dbReference>
<comment type="caution">
    <text evidence="1">The sequence shown here is derived from an EMBL/GenBank/DDBJ whole genome shotgun (WGS) entry which is preliminary data.</text>
</comment>
<reference evidence="1 2" key="1">
    <citation type="submission" date="2022-04" db="EMBL/GenBank/DDBJ databases">
        <title>Positive selection, recombination, and allopatry shape intraspecific diversity of widespread and dominant cyanobacteria.</title>
        <authorList>
            <person name="Wei J."/>
            <person name="Shu W."/>
            <person name="Hu C."/>
        </authorList>
    </citation>
    <scope>NUCLEOTIDE SEQUENCE [LARGE SCALE GENOMIC DNA]</scope>
    <source>
        <strain evidence="1 2">GB2-A4</strain>
    </source>
</reference>
<gene>
    <name evidence="1" type="ORF">NC998_29600</name>
</gene>
<accession>A0ABV0JHC7</accession>
<sequence length="131" mass="15078">MVSPHLEAERDRLLQLIQTLRDSDSGAPINVWSSPAPKGEHIYYKLSSKNTGFKNQHLGKAVSEKYRNWRARIQRRKAIARINRLYFEKQCDLIVDYLGLPLNSETRFPFTPKAVAKATSPSINKWQSGYC</sequence>
<dbReference type="EMBL" id="JAMPKM010000088">
    <property type="protein sequence ID" value="MEP0821197.1"/>
    <property type="molecule type" value="Genomic_DNA"/>
</dbReference>
<organism evidence="1 2">
    <name type="scientific">Trichocoleus desertorum GB2-A4</name>
    <dbReference type="NCBI Taxonomy" id="2933944"/>
    <lineage>
        <taxon>Bacteria</taxon>
        <taxon>Bacillati</taxon>
        <taxon>Cyanobacteriota</taxon>
        <taxon>Cyanophyceae</taxon>
        <taxon>Leptolyngbyales</taxon>
        <taxon>Trichocoleusaceae</taxon>
        <taxon>Trichocoleus</taxon>
    </lineage>
</organism>